<dbReference type="AlphaFoldDB" id="A0A2I0IMN8"/>
<keyword evidence="1" id="KW-1133">Transmembrane helix</keyword>
<sequence length="95" mass="10426">MAEIEAPIPWNWENHQTGDFSDSGEWSHDLGHDLPIEIIGAVPPIGIVGTLLLIGIAKVLCGFDSIQIDGKFIDVLELLSNRKFVQKVHAVIVNL</sequence>
<gene>
    <name evidence="2" type="ORF">CRG98_034345</name>
</gene>
<keyword evidence="3" id="KW-1185">Reference proteome</keyword>
<protein>
    <submittedName>
        <fullName evidence="2">Uncharacterized protein</fullName>
    </submittedName>
</protein>
<evidence type="ECO:0000313" key="2">
    <source>
        <dbReference type="EMBL" id="PKI45265.1"/>
    </source>
</evidence>
<dbReference type="Proteomes" id="UP000233551">
    <property type="component" value="Unassembled WGS sequence"/>
</dbReference>
<keyword evidence="1" id="KW-0812">Transmembrane</keyword>
<organism evidence="2 3">
    <name type="scientific">Punica granatum</name>
    <name type="common">Pomegranate</name>
    <dbReference type="NCBI Taxonomy" id="22663"/>
    <lineage>
        <taxon>Eukaryota</taxon>
        <taxon>Viridiplantae</taxon>
        <taxon>Streptophyta</taxon>
        <taxon>Embryophyta</taxon>
        <taxon>Tracheophyta</taxon>
        <taxon>Spermatophyta</taxon>
        <taxon>Magnoliopsida</taxon>
        <taxon>eudicotyledons</taxon>
        <taxon>Gunneridae</taxon>
        <taxon>Pentapetalae</taxon>
        <taxon>rosids</taxon>
        <taxon>malvids</taxon>
        <taxon>Myrtales</taxon>
        <taxon>Lythraceae</taxon>
        <taxon>Punica</taxon>
    </lineage>
</organism>
<evidence type="ECO:0000313" key="3">
    <source>
        <dbReference type="Proteomes" id="UP000233551"/>
    </source>
</evidence>
<name>A0A2I0IMN8_PUNGR</name>
<dbReference type="EMBL" id="PGOL01002746">
    <property type="protein sequence ID" value="PKI45265.1"/>
    <property type="molecule type" value="Genomic_DNA"/>
</dbReference>
<feature type="transmembrane region" description="Helical" evidence="1">
    <location>
        <begin position="38"/>
        <end position="61"/>
    </location>
</feature>
<evidence type="ECO:0000256" key="1">
    <source>
        <dbReference type="SAM" id="Phobius"/>
    </source>
</evidence>
<reference evidence="2 3" key="1">
    <citation type="submission" date="2017-11" db="EMBL/GenBank/DDBJ databases">
        <title>De-novo sequencing of pomegranate (Punica granatum L.) genome.</title>
        <authorList>
            <person name="Akparov Z."/>
            <person name="Amiraslanov A."/>
            <person name="Hajiyeva S."/>
            <person name="Abbasov M."/>
            <person name="Kaur K."/>
            <person name="Hamwieh A."/>
            <person name="Solovyev V."/>
            <person name="Salamov A."/>
            <person name="Braich B."/>
            <person name="Kosarev P."/>
            <person name="Mahmoud A."/>
            <person name="Hajiyev E."/>
            <person name="Babayeva S."/>
            <person name="Izzatullayeva V."/>
            <person name="Mammadov A."/>
            <person name="Mammadov A."/>
            <person name="Sharifova S."/>
            <person name="Ojaghi J."/>
            <person name="Eynullazada K."/>
            <person name="Bayramov B."/>
            <person name="Abdulazimova A."/>
            <person name="Shahmuradov I."/>
        </authorList>
    </citation>
    <scope>NUCLEOTIDE SEQUENCE [LARGE SCALE GENOMIC DNA]</scope>
    <source>
        <strain evidence="3">cv. AG2017</strain>
        <tissue evidence="2">Leaf</tissue>
    </source>
</reference>
<keyword evidence="1" id="KW-0472">Membrane</keyword>
<accession>A0A2I0IMN8</accession>
<comment type="caution">
    <text evidence="2">The sequence shown here is derived from an EMBL/GenBank/DDBJ whole genome shotgun (WGS) entry which is preliminary data.</text>
</comment>
<proteinExistence type="predicted"/>